<comment type="caution">
    <text evidence="2">The sequence shown here is derived from an EMBL/GenBank/DDBJ whole genome shotgun (WGS) entry which is preliminary data.</text>
</comment>
<name>A0A820XE67_9BILA</name>
<feature type="compositionally biased region" description="Polar residues" evidence="1">
    <location>
        <begin position="14"/>
        <end position="31"/>
    </location>
</feature>
<feature type="non-terminal residue" evidence="2">
    <location>
        <position position="1"/>
    </location>
</feature>
<dbReference type="Proteomes" id="UP000663851">
    <property type="component" value="Unassembled WGS sequence"/>
</dbReference>
<feature type="region of interest" description="Disordered" evidence="1">
    <location>
        <begin position="1"/>
        <end position="31"/>
    </location>
</feature>
<organism evidence="2 3">
    <name type="scientific">Rotaria socialis</name>
    <dbReference type="NCBI Taxonomy" id="392032"/>
    <lineage>
        <taxon>Eukaryota</taxon>
        <taxon>Metazoa</taxon>
        <taxon>Spiralia</taxon>
        <taxon>Gnathifera</taxon>
        <taxon>Rotifera</taxon>
        <taxon>Eurotatoria</taxon>
        <taxon>Bdelloidea</taxon>
        <taxon>Philodinida</taxon>
        <taxon>Philodinidae</taxon>
        <taxon>Rotaria</taxon>
    </lineage>
</organism>
<protein>
    <submittedName>
        <fullName evidence="2">Uncharacterized protein</fullName>
    </submittedName>
</protein>
<feature type="region of interest" description="Disordered" evidence="1">
    <location>
        <begin position="37"/>
        <end position="56"/>
    </location>
</feature>
<gene>
    <name evidence="2" type="ORF">HFQ381_LOCUS29715</name>
</gene>
<sequence>TAVFDSKTMRKATNIENGTASKSKTQQQVSLNREVNVSSVGAGGSNGNGVVEDSLA</sequence>
<evidence type="ECO:0000313" key="3">
    <source>
        <dbReference type="Proteomes" id="UP000663851"/>
    </source>
</evidence>
<reference evidence="2" key="1">
    <citation type="submission" date="2021-02" db="EMBL/GenBank/DDBJ databases">
        <authorList>
            <person name="Nowell W R."/>
        </authorList>
    </citation>
    <scope>NUCLEOTIDE SEQUENCE</scope>
</reference>
<proteinExistence type="predicted"/>
<dbReference type="AlphaFoldDB" id="A0A820XE67"/>
<accession>A0A820XE67</accession>
<evidence type="ECO:0000256" key="1">
    <source>
        <dbReference type="SAM" id="MobiDB-lite"/>
    </source>
</evidence>
<evidence type="ECO:0000313" key="2">
    <source>
        <dbReference type="EMBL" id="CAF4530861.1"/>
    </source>
</evidence>
<dbReference type="EMBL" id="CAJOBO010004823">
    <property type="protein sequence ID" value="CAF4530861.1"/>
    <property type="molecule type" value="Genomic_DNA"/>
</dbReference>